<proteinExistence type="predicted"/>
<gene>
    <name evidence="3" type="ORF">HPE56_16615</name>
</gene>
<dbReference type="InterPro" id="IPR025738">
    <property type="entry name" value="BatD"/>
</dbReference>
<evidence type="ECO:0000256" key="1">
    <source>
        <dbReference type="SAM" id="Phobius"/>
    </source>
</evidence>
<feature type="transmembrane region" description="Helical" evidence="1">
    <location>
        <begin position="453"/>
        <end position="470"/>
    </location>
</feature>
<keyword evidence="2" id="KW-0732">Signal</keyword>
<dbReference type="PANTHER" id="PTHR40940">
    <property type="entry name" value="PROTEIN BATD-RELATED"/>
    <property type="match status" value="1"/>
</dbReference>
<comment type="caution">
    <text evidence="3">The sequence shown here is derived from an EMBL/GenBank/DDBJ whole genome shotgun (WGS) entry which is preliminary data.</text>
</comment>
<dbReference type="PANTHER" id="PTHR40940:SF2">
    <property type="entry name" value="BATD"/>
    <property type="match status" value="1"/>
</dbReference>
<sequence length="593" mass="66310">MYSDFKHFISLFPLLFIAFVMNAQDNAVTFEMNLSKEKLGINERLRVEFTMNKDGDDFSPPDFKGFRVLMGPSQAISSSWINGVRSYSKTYSYTLAPTERGKFTIKQASIVIDGKVYKSLAKTVEVTAAVAKPNDDMNVDDYADDNLHLVAEVSKMNPYLNEAISVVYKLYVSPSIRVSNYRPLDNPKYNNFWSQDIPVQRLNAENGTYKGKTYRYVVLKRVVLYPQKSGKLDIEPLSLDVTVDVPTNKRDFFGGRVYTQTNKTVSAGNRTINVKALPTAGKPANFGGAVGDFDFSVTTSKTSLNASESLQAVVEVSGQGNLKLFQLPTPELPSSLEVYDPEHNEDIRTTLAGTRGKISDSYTIVPSFKGKYPVPSISFSYFNPNTASYHTVDSKEILINVLEGPTNSQGNVNANPANTKHSVVTTGNQFNFIKLNPNLTAKGTDYFFGSMNFYLWLLLPLLLIPLAIVFHKKRDAIASDVEGNKIKKANKLARKYLSEAKKTLGHKDAFFIAMEKALHNYLKAKLKIETSEFSKDKISSLLNEKDVDIETIDGFIGLLKNCEMARYSPFSEVQMQQDYDRASKVIANLDKQL</sequence>
<name>A0ABR7V3P0_9FLAO</name>
<reference evidence="3" key="1">
    <citation type="submission" date="2020-05" db="EMBL/GenBank/DDBJ databases">
        <title>The draft genome sequence of Maribacter sp. ANRC-HE7.</title>
        <authorList>
            <person name="Mu L."/>
        </authorList>
    </citation>
    <scope>NUCLEOTIDE SEQUENCE</scope>
    <source>
        <strain evidence="3">ANRC-HE7</strain>
    </source>
</reference>
<keyword evidence="1" id="KW-0472">Membrane</keyword>
<dbReference type="Pfam" id="PF13584">
    <property type="entry name" value="BatD"/>
    <property type="match status" value="2"/>
</dbReference>
<evidence type="ECO:0000256" key="2">
    <source>
        <dbReference type="SAM" id="SignalP"/>
    </source>
</evidence>
<feature type="signal peptide" evidence="2">
    <location>
        <begin position="1"/>
        <end position="23"/>
    </location>
</feature>
<organism evidence="3 4">
    <name type="scientific">Maribacter aquimaris</name>
    <dbReference type="NCBI Taxonomy" id="2737171"/>
    <lineage>
        <taxon>Bacteria</taxon>
        <taxon>Pseudomonadati</taxon>
        <taxon>Bacteroidota</taxon>
        <taxon>Flavobacteriia</taxon>
        <taxon>Flavobacteriales</taxon>
        <taxon>Flavobacteriaceae</taxon>
        <taxon>Maribacter</taxon>
    </lineage>
</organism>
<dbReference type="EMBL" id="JABTCF010000012">
    <property type="protein sequence ID" value="MBD0779424.1"/>
    <property type="molecule type" value="Genomic_DNA"/>
</dbReference>
<evidence type="ECO:0000313" key="4">
    <source>
        <dbReference type="Proteomes" id="UP001166021"/>
    </source>
</evidence>
<dbReference type="Proteomes" id="UP001166021">
    <property type="component" value="Unassembled WGS sequence"/>
</dbReference>
<keyword evidence="1" id="KW-0812">Transmembrane</keyword>
<keyword evidence="1" id="KW-1133">Transmembrane helix</keyword>
<evidence type="ECO:0000313" key="3">
    <source>
        <dbReference type="EMBL" id="MBD0779424.1"/>
    </source>
</evidence>
<protein>
    <submittedName>
        <fullName evidence="3">Protein BatD</fullName>
    </submittedName>
</protein>
<keyword evidence="4" id="KW-1185">Reference proteome</keyword>
<accession>A0ABR7V3P0</accession>
<feature type="chain" id="PRO_5047484798" evidence="2">
    <location>
        <begin position="24"/>
        <end position="593"/>
    </location>
</feature>